<evidence type="ECO:0000256" key="3">
    <source>
        <dbReference type="ARBA" id="ARBA00005088"/>
    </source>
</evidence>
<dbReference type="InterPro" id="IPR036951">
    <property type="entry name" value="ArAA_hydroxylase_sf"/>
</dbReference>
<dbReference type="PROSITE" id="PS51410">
    <property type="entry name" value="BH4_AAA_HYDROXYL_2"/>
    <property type="match status" value="1"/>
</dbReference>
<comment type="caution">
    <text evidence="14">The sequence shown here is derived from an EMBL/GenBank/DDBJ whole genome shotgun (WGS) entry which is preliminary data.</text>
</comment>
<protein>
    <recommendedName>
        <fullName evidence="6">Phenylalanine-4-hydroxylase</fullName>
        <ecNumber evidence="5">1.14.16.1</ecNumber>
    </recommendedName>
    <alternativeName>
        <fullName evidence="12">Phe-4-monooxygenase</fullName>
    </alternativeName>
</protein>
<comment type="pathway">
    <text evidence="3">Amino-acid degradation; L-phenylalanine degradation; acetoacetate and fumarate from L-phenylalanine: step 1/6.</text>
</comment>
<dbReference type="Proteomes" id="UP001161064">
    <property type="component" value="Unassembled WGS sequence"/>
</dbReference>
<dbReference type="InterPro" id="IPR005960">
    <property type="entry name" value="Phe-4-hydroxylase_mono"/>
</dbReference>
<evidence type="ECO:0000256" key="4">
    <source>
        <dbReference type="ARBA" id="ARBA00009712"/>
    </source>
</evidence>
<keyword evidence="15" id="KW-1185">Reference proteome</keyword>
<comment type="catalytic activity">
    <reaction evidence="1">
        <text>(6R)-L-erythro-5,6,7,8-tetrahydrobiopterin + L-phenylalanine + O2 = (4aS,6R)-4a-hydroxy-L-erythro-5,6,7,8-tetrahydrobiopterin + L-tyrosine</text>
        <dbReference type="Rhea" id="RHEA:20273"/>
        <dbReference type="ChEBI" id="CHEBI:15379"/>
        <dbReference type="ChEBI" id="CHEBI:15642"/>
        <dbReference type="ChEBI" id="CHEBI:58095"/>
        <dbReference type="ChEBI" id="CHEBI:58315"/>
        <dbReference type="ChEBI" id="CHEBI:59560"/>
        <dbReference type="EC" id="1.14.16.1"/>
    </reaction>
</comment>
<proteinExistence type="inferred from homology"/>
<comment type="similarity">
    <text evidence="4">Belongs to the biopterin-dependent aromatic amino acid hydroxylase family.</text>
</comment>
<evidence type="ECO:0000256" key="8">
    <source>
        <dbReference type="ARBA" id="ARBA00023002"/>
    </source>
</evidence>
<evidence type="ECO:0000259" key="13">
    <source>
        <dbReference type="PROSITE" id="PS51410"/>
    </source>
</evidence>
<dbReference type="NCBIfam" id="TIGR01267">
    <property type="entry name" value="Phe4hydrox_mono"/>
    <property type="match status" value="1"/>
</dbReference>
<feature type="domain" description="Biopterin-dependent aromatic amino acid hydroxylase family profile" evidence="13">
    <location>
        <begin position="1"/>
        <end position="288"/>
    </location>
</feature>
<keyword evidence="8" id="KW-0560">Oxidoreductase</keyword>
<evidence type="ECO:0000313" key="14">
    <source>
        <dbReference type="EMBL" id="GIU66023.1"/>
    </source>
</evidence>
<dbReference type="PROSITE" id="PS00367">
    <property type="entry name" value="BH4_AAA_HYDROXYL_1"/>
    <property type="match status" value="1"/>
</dbReference>
<dbReference type="PRINTS" id="PR00372">
    <property type="entry name" value="FYWHYDRXLASE"/>
</dbReference>
<dbReference type="InterPro" id="IPR018301">
    <property type="entry name" value="ArAA_hydroxylase_Fe/CU_BS"/>
</dbReference>
<dbReference type="InterPro" id="IPR036329">
    <property type="entry name" value="Aro-AA_hydroxylase_C_sf"/>
</dbReference>
<dbReference type="SUPFAM" id="SSF56534">
    <property type="entry name" value="Aromatic aminoacid monoxygenases, catalytic and oligomerization domains"/>
    <property type="match status" value="1"/>
</dbReference>
<name>A0ABQ4PST0_9PROT</name>
<evidence type="ECO:0000256" key="12">
    <source>
        <dbReference type="ARBA" id="ARBA00029922"/>
    </source>
</evidence>
<dbReference type="PANTHER" id="PTHR11473">
    <property type="entry name" value="AROMATIC AMINO ACID HYDROXYLASE"/>
    <property type="match status" value="1"/>
</dbReference>
<dbReference type="EMBL" id="BPFZ01000001">
    <property type="protein sequence ID" value="GIU66023.1"/>
    <property type="molecule type" value="Genomic_DNA"/>
</dbReference>
<organism evidence="14 15">
    <name type="scientific">Candidatus Phycosocius spiralis</name>
    <dbReference type="NCBI Taxonomy" id="2815099"/>
    <lineage>
        <taxon>Bacteria</taxon>
        <taxon>Pseudomonadati</taxon>
        <taxon>Pseudomonadota</taxon>
        <taxon>Alphaproteobacteria</taxon>
        <taxon>Caulobacterales</taxon>
        <taxon>Caulobacterales incertae sedis</taxon>
        <taxon>Candidatus Phycosocius</taxon>
    </lineage>
</organism>
<keyword evidence="10" id="KW-0503">Monooxygenase</keyword>
<dbReference type="RefSeq" id="WP_284358492.1">
    <property type="nucleotide sequence ID" value="NZ_BPFZ01000001.1"/>
</dbReference>
<accession>A0ABQ4PST0</accession>
<gene>
    <name evidence="14" type="primary">phhA</name>
    <name evidence="14" type="ORF">PsB1_0177</name>
</gene>
<reference evidence="14" key="1">
    <citation type="submission" date="2021-05" db="EMBL/GenBank/DDBJ databases">
        <authorList>
            <person name="Tanabe Y."/>
        </authorList>
    </citation>
    <scope>NUCLEOTIDE SEQUENCE</scope>
    <source>
        <strain evidence="14">BOTRYCO-1</strain>
    </source>
</reference>
<evidence type="ECO:0000256" key="7">
    <source>
        <dbReference type="ARBA" id="ARBA00022723"/>
    </source>
</evidence>
<evidence type="ECO:0000256" key="6">
    <source>
        <dbReference type="ARBA" id="ARBA00020276"/>
    </source>
</evidence>
<reference evidence="14" key="2">
    <citation type="journal article" date="2023" name="ISME Commun">
        <title>Characterization of a bloom-associated alphaproteobacterial lineage, 'Candidatus Phycosocius': insights into freshwater algal-bacterial interactions.</title>
        <authorList>
            <person name="Tanabe Y."/>
            <person name="Yamaguchi H."/>
            <person name="Yoshida M."/>
            <person name="Kai A."/>
            <person name="Okazaki Y."/>
        </authorList>
    </citation>
    <scope>NUCLEOTIDE SEQUENCE</scope>
    <source>
        <strain evidence="14">BOTRYCO-1</strain>
    </source>
</reference>
<sequence>MASSNVLSRPPNIRPDWTVDQNWESFSPSDHDRWRRLYDRQMQVLEGRACDAFFRGLHALDLHGNGIPDFAILNRQLTSKFGWTIVAVPGLIPDAVFFEHLANRRFPAGNFIRSESEFDYIEAPDIFHDVFGHIPMLTDRVFGDYIQAYGQGGLRALSLNCLDSLARLYWYSVEFGLINTDSGPRIYGAGILSSPAESCFALESSSPHRVGFDLMRVMRTLYRIDDFQEIYFQIKDFNELFEATLQDFAPIYQALQTCTTLQPDTILPSDIIVQRGDQHYRDRFSVTI</sequence>
<dbReference type="InterPro" id="IPR019774">
    <property type="entry name" value="Aromatic-AA_hydroxylase_C"/>
</dbReference>
<evidence type="ECO:0000256" key="1">
    <source>
        <dbReference type="ARBA" id="ARBA00001060"/>
    </source>
</evidence>
<evidence type="ECO:0000256" key="2">
    <source>
        <dbReference type="ARBA" id="ARBA00001954"/>
    </source>
</evidence>
<evidence type="ECO:0000313" key="15">
    <source>
        <dbReference type="Proteomes" id="UP001161064"/>
    </source>
</evidence>
<keyword evidence="11" id="KW-0585">Phenylalanine catabolism</keyword>
<dbReference type="Pfam" id="PF00351">
    <property type="entry name" value="Biopterin_H"/>
    <property type="match status" value="1"/>
</dbReference>
<evidence type="ECO:0000256" key="10">
    <source>
        <dbReference type="ARBA" id="ARBA00023033"/>
    </source>
</evidence>
<keyword evidence="7" id="KW-0479">Metal-binding</keyword>
<evidence type="ECO:0000256" key="11">
    <source>
        <dbReference type="ARBA" id="ARBA00023232"/>
    </source>
</evidence>
<dbReference type="NCBIfam" id="NF008877">
    <property type="entry name" value="PRK11913.1-2"/>
    <property type="match status" value="1"/>
</dbReference>
<comment type="cofactor">
    <cofactor evidence="2">
        <name>Fe(2+)</name>
        <dbReference type="ChEBI" id="CHEBI:29033"/>
    </cofactor>
</comment>
<dbReference type="Gene3D" id="1.10.800.10">
    <property type="entry name" value="Aromatic amino acid hydroxylase"/>
    <property type="match status" value="1"/>
</dbReference>
<keyword evidence="9" id="KW-0408">Iron</keyword>
<dbReference type="CDD" id="cd03348">
    <property type="entry name" value="pro_PheOH"/>
    <property type="match status" value="1"/>
</dbReference>
<dbReference type="InterPro" id="IPR001273">
    <property type="entry name" value="ArAA_hydroxylase"/>
</dbReference>
<evidence type="ECO:0000256" key="9">
    <source>
        <dbReference type="ARBA" id="ARBA00023004"/>
    </source>
</evidence>
<dbReference type="EC" id="1.14.16.1" evidence="5"/>
<evidence type="ECO:0000256" key="5">
    <source>
        <dbReference type="ARBA" id="ARBA00011995"/>
    </source>
</evidence>
<dbReference type="PANTHER" id="PTHR11473:SF24">
    <property type="entry name" value="PHENYLALANINE-4-HYDROXYLASE"/>
    <property type="match status" value="1"/>
</dbReference>